<reference evidence="2" key="1">
    <citation type="submission" date="2022-08" db="EMBL/GenBank/DDBJ databases">
        <authorList>
            <consortium name="DOE Joint Genome Institute"/>
            <person name="Min B."/>
            <person name="Riley R."/>
            <person name="Sierra-Patev S."/>
            <person name="Naranjo-Ortiz M."/>
            <person name="Looney B."/>
            <person name="Konkel Z."/>
            <person name="Slot J.C."/>
            <person name="Sakamoto Y."/>
            <person name="Steenwyk J.L."/>
            <person name="Rokas A."/>
            <person name="Carro J."/>
            <person name="Camarero S."/>
            <person name="Ferreira P."/>
            <person name="Molpeceres G."/>
            <person name="Ruiz-Duenas F.J."/>
            <person name="Serrano A."/>
            <person name="Henrissat B."/>
            <person name="Drula E."/>
            <person name="Hughes K.W."/>
            <person name="Mata J.L."/>
            <person name="Ishikawa N.K."/>
            <person name="Vargas-Isla R."/>
            <person name="Ushijima S."/>
            <person name="Smith C.A."/>
            <person name="Ahrendt S."/>
            <person name="Andreopoulos W."/>
            <person name="He G."/>
            <person name="Labutti K."/>
            <person name="Lipzen A."/>
            <person name="Ng V."/>
            <person name="Sandor L."/>
            <person name="Barry K."/>
            <person name="Martinez A.T."/>
            <person name="Xiao Y."/>
            <person name="Gibbons J.G."/>
            <person name="Terashima K."/>
            <person name="Hibbett D.S."/>
            <person name="Grigoriev I.V."/>
        </authorList>
    </citation>
    <scope>NUCLEOTIDE SEQUENCE</scope>
    <source>
        <strain evidence="2">TFB10291</strain>
    </source>
</reference>
<protein>
    <submittedName>
        <fullName evidence="2">Uncharacterized protein</fullName>
    </submittedName>
</protein>
<proteinExistence type="predicted"/>
<accession>A0AA38KER6</accession>
<keyword evidence="3" id="KW-1185">Reference proteome</keyword>
<feature type="region of interest" description="Disordered" evidence="1">
    <location>
        <begin position="273"/>
        <end position="332"/>
    </location>
</feature>
<evidence type="ECO:0000256" key="1">
    <source>
        <dbReference type="SAM" id="MobiDB-lite"/>
    </source>
</evidence>
<dbReference type="EMBL" id="MU793436">
    <property type="protein sequence ID" value="KAJ3783116.1"/>
    <property type="molecule type" value="Genomic_DNA"/>
</dbReference>
<dbReference type="Proteomes" id="UP001163798">
    <property type="component" value="Unassembled WGS sequence"/>
</dbReference>
<comment type="caution">
    <text evidence="2">The sequence shown here is derived from an EMBL/GenBank/DDBJ whole genome shotgun (WGS) entry which is preliminary data.</text>
</comment>
<organism evidence="2 3">
    <name type="scientific">Lentinula aff. detonsa</name>
    <dbReference type="NCBI Taxonomy" id="2804958"/>
    <lineage>
        <taxon>Eukaryota</taxon>
        <taxon>Fungi</taxon>
        <taxon>Dikarya</taxon>
        <taxon>Basidiomycota</taxon>
        <taxon>Agaricomycotina</taxon>
        <taxon>Agaricomycetes</taxon>
        <taxon>Agaricomycetidae</taxon>
        <taxon>Agaricales</taxon>
        <taxon>Marasmiineae</taxon>
        <taxon>Omphalotaceae</taxon>
        <taxon>Lentinula</taxon>
    </lineage>
</organism>
<evidence type="ECO:0000313" key="3">
    <source>
        <dbReference type="Proteomes" id="UP001163798"/>
    </source>
</evidence>
<sequence length="496" mass="55023">MARQKAEEIISQSEKKTALGLTTPFTLSHSLKPLSNAVIRRLSTLHKLGTSNYLTSRSSLHLSLLMNPISDCRFPLPGRGESSAIKTNGQSFKCEASVDHTPEGQQSFGKLSDQEIFMLHIHDLPQQPLPHGWTQASLGDHVEYILRGRMIQIEKNSDHPSPIILATPMGTLEAAHNETQNDSPRGLTPRRNVDRIVPSFDVHHDLQEPFSGSSERYSQDASHDGYNVSRSASVNLLEPSLSLNLVSREVPLQKTVSTWGPDLLPASQFSYQSSETGFPESVSQRVATAKSQKETEEALMAPSQTKSKSARPEPYIRSGSGIPRKKPGEHEPDFVLVREPGHGDQCHWVTKIDQDQNALKICGEPFISGEGAKDHLLSHRNADNDQNDCGGSIIDAAGNRTIRCGWLGCDKPVQSKFFSRHVQGTHLGIKILCLRCGDTLKRKDEEKRHRTVRCKKNITKNKYLTPHALQESLAKYRIESPAQETSAIVILPPHMC</sequence>
<feature type="compositionally biased region" description="Polar residues" evidence="1">
    <location>
        <begin position="273"/>
        <end position="290"/>
    </location>
</feature>
<dbReference type="AlphaFoldDB" id="A0AA38KER6"/>
<evidence type="ECO:0000313" key="2">
    <source>
        <dbReference type="EMBL" id="KAJ3783116.1"/>
    </source>
</evidence>
<gene>
    <name evidence="2" type="ORF">GGU10DRAFT_436172</name>
</gene>
<name>A0AA38KER6_9AGAR</name>
<feature type="region of interest" description="Disordered" evidence="1">
    <location>
        <begin position="204"/>
        <end position="224"/>
    </location>
</feature>